<accession>A0A238Y7E4</accession>
<keyword evidence="4" id="KW-0378">Hydrolase</keyword>
<evidence type="ECO:0000256" key="5">
    <source>
        <dbReference type="ARBA" id="ARBA00022989"/>
    </source>
</evidence>
<dbReference type="EMBL" id="FZNO01000018">
    <property type="protein sequence ID" value="SNR66573.1"/>
    <property type="molecule type" value="Genomic_DNA"/>
</dbReference>
<dbReference type="CDD" id="cd03392">
    <property type="entry name" value="PAP2_like_2"/>
    <property type="match status" value="1"/>
</dbReference>
<feature type="transmembrane region" description="Helical" evidence="7">
    <location>
        <begin position="175"/>
        <end position="194"/>
    </location>
</feature>
<protein>
    <submittedName>
        <fullName evidence="9">Undecaprenyl-diphosphatase</fullName>
    </submittedName>
</protein>
<evidence type="ECO:0000256" key="3">
    <source>
        <dbReference type="ARBA" id="ARBA00022692"/>
    </source>
</evidence>
<evidence type="ECO:0000259" key="8">
    <source>
        <dbReference type="SMART" id="SM00014"/>
    </source>
</evidence>
<evidence type="ECO:0000256" key="6">
    <source>
        <dbReference type="ARBA" id="ARBA00023136"/>
    </source>
</evidence>
<dbReference type="PANTHER" id="PTHR14969:SF62">
    <property type="entry name" value="DECAPRENYLPHOSPHORYL-5-PHOSPHORIBOSE PHOSPHATASE RV3807C-RELATED"/>
    <property type="match status" value="1"/>
</dbReference>
<comment type="subcellular location">
    <subcellularLocation>
        <location evidence="1">Cell membrane</location>
        <topology evidence="1">Multi-pass membrane protein</topology>
    </subcellularLocation>
</comment>
<dbReference type="PANTHER" id="PTHR14969">
    <property type="entry name" value="SPHINGOSINE-1-PHOSPHATE PHOSPHOHYDROLASE"/>
    <property type="match status" value="1"/>
</dbReference>
<dbReference type="SUPFAM" id="SSF48317">
    <property type="entry name" value="Acid phosphatase/Vanadium-dependent haloperoxidase"/>
    <property type="match status" value="1"/>
</dbReference>
<dbReference type="GO" id="GO:0005886">
    <property type="term" value="C:plasma membrane"/>
    <property type="evidence" value="ECO:0007669"/>
    <property type="project" value="UniProtKB-SubCell"/>
</dbReference>
<evidence type="ECO:0000256" key="2">
    <source>
        <dbReference type="ARBA" id="ARBA00022475"/>
    </source>
</evidence>
<proteinExistence type="predicted"/>
<reference evidence="9 10" key="1">
    <citation type="submission" date="2017-06" db="EMBL/GenBank/DDBJ databases">
        <authorList>
            <person name="Kim H.J."/>
            <person name="Triplett B.A."/>
        </authorList>
    </citation>
    <scope>NUCLEOTIDE SEQUENCE [LARGE SCALE GENOMIC DNA]</scope>
    <source>
        <strain evidence="9 10">DSM 44272</strain>
    </source>
</reference>
<keyword evidence="6 7" id="KW-0472">Membrane</keyword>
<feature type="transmembrane region" description="Helical" evidence="7">
    <location>
        <begin position="22"/>
        <end position="45"/>
    </location>
</feature>
<dbReference type="AlphaFoldDB" id="A0A238Y7E4"/>
<keyword evidence="2" id="KW-1003">Cell membrane</keyword>
<feature type="transmembrane region" description="Helical" evidence="7">
    <location>
        <begin position="206"/>
        <end position="225"/>
    </location>
</feature>
<sequence>MKLPPDGDAAVARTRAAPATRAAVVATATCLVVLALLGAGISAGFGPQLRLDAAVSEALYAGDSRVGALDGLLEVLTAPGLSWVRFLVFLPVLVSLARRRMWWTAGWVLTAVVLVAPLTTALKEYFGRIRPPFGEGGARYESLSFPSGHSSGIATLVAVALVLAWPLLSARARRWALAVGIALVVLVGLTRLWLGVHYLSDVVGGWSLGLAWTLGTALLFGALPGGRAALR</sequence>
<organism evidence="9 10">
    <name type="scientific">Blastococcus mobilis</name>
    <dbReference type="NCBI Taxonomy" id="1938746"/>
    <lineage>
        <taxon>Bacteria</taxon>
        <taxon>Bacillati</taxon>
        <taxon>Actinomycetota</taxon>
        <taxon>Actinomycetes</taxon>
        <taxon>Geodermatophilales</taxon>
        <taxon>Geodermatophilaceae</taxon>
        <taxon>Blastococcus</taxon>
    </lineage>
</organism>
<dbReference type="Proteomes" id="UP000198403">
    <property type="component" value="Unassembled WGS sequence"/>
</dbReference>
<keyword evidence="3 7" id="KW-0812">Transmembrane</keyword>
<feature type="transmembrane region" description="Helical" evidence="7">
    <location>
        <begin position="149"/>
        <end position="168"/>
    </location>
</feature>
<dbReference type="InterPro" id="IPR036938">
    <property type="entry name" value="PAP2/HPO_sf"/>
</dbReference>
<feature type="domain" description="Phosphatidic acid phosphatase type 2/haloperoxidase" evidence="8">
    <location>
        <begin position="104"/>
        <end position="217"/>
    </location>
</feature>
<dbReference type="RefSeq" id="WP_254920691.1">
    <property type="nucleotide sequence ID" value="NZ_FZNO01000018.1"/>
</dbReference>
<evidence type="ECO:0000256" key="4">
    <source>
        <dbReference type="ARBA" id="ARBA00022801"/>
    </source>
</evidence>
<dbReference type="GO" id="GO:0016787">
    <property type="term" value="F:hydrolase activity"/>
    <property type="evidence" value="ECO:0007669"/>
    <property type="project" value="UniProtKB-KW"/>
</dbReference>
<feature type="transmembrane region" description="Helical" evidence="7">
    <location>
        <begin position="101"/>
        <end position="122"/>
    </location>
</feature>
<evidence type="ECO:0000313" key="10">
    <source>
        <dbReference type="Proteomes" id="UP000198403"/>
    </source>
</evidence>
<evidence type="ECO:0000313" key="9">
    <source>
        <dbReference type="EMBL" id="SNR66573.1"/>
    </source>
</evidence>
<dbReference type="InterPro" id="IPR000326">
    <property type="entry name" value="PAP2/HPO"/>
</dbReference>
<evidence type="ECO:0000256" key="7">
    <source>
        <dbReference type="SAM" id="Phobius"/>
    </source>
</evidence>
<feature type="transmembrane region" description="Helical" evidence="7">
    <location>
        <begin position="75"/>
        <end position="94"/>
    </location>
</feature>
<name>A0A238Y7E4_9ACTN</name>
<evidence type="ECO:0000256" key="1">
    <source>
        <dbReference type="ARBA" id="ARBA00004651"/>
    </source>
</evidence>
<keyword evidence="10" id="KW-1185">Reference proteome</keyword>
<dbReference type="Pfam" id="PF01569">
    <property type="entry name" value="PAP2"/>
    <property type="match status" value="1"/>
</dbReference>
<dbReference type="Gene3D" id="1.20.144.10">
    <property type="entry name" value="Phosphatidic acid phosphatase type 2/haloperoxidase"/>
    <property type="match status" value="1"/>
</dbReference>
<dbReference type="SMART" id="SM00014">
    <property type="entry name" value="acidPPc"/>
    <property type="match status" value="1"/>
</dbReference>
<keyword evidence="5 7" id="KW-1133">Transmembrane helix</keyword>
<gene>
    <name evidence="9" type="ORF">SAMN06272737_11821</name>
</gene>